<sequence length="397" mass="44244">MANNPSILIIGGGAFGTSTAYHLAHRGYTRVTVLDRFAAPSKDAAATDLNKIVRYDYPNPLYNRLGLEAMKIWEAPNNLFSGLFRRTGWIMSAHKMTAGFLQSAYETSKSAGRDVVKFIDVSETKKMFPQFTGNFAGWTNLWSPEAALLRMATAAQATGVNYVTGDAGWVKKLLYDNGGKCIGALSNDNEVHLADIVILCTGANTAALIDAKDEIVARSHCVGVIQLTPEEAKKYDSLPILCSCRFITNYYNSHVPGASLGHSHEDHAEDGVPRQIEEEMREFVRDMLPELADREWTSTRMCWDGDTKDVNFRVCPSPTHSNLFIATAGSGHGFKFMPVIGKYVVDLVEGKLSEEYKDLWKWRFGQVPPKTGKEPHPYPERDLSVLDGWRGRNRRAW</sequence>
<dbReference type="PANTHER" id="PTHR10961:SF26">
    <property type="entry name" value="L-SACCHAROPINE OXIDASE"/>
    <property type="match status" value="1"/>
</dbReference>
<keyword evidence="4" id="KW-0274">FAD</keyword>
<evidence type="ECO:0000256" key="5">
    <source>
        <dbReference type="ARBA" id="ARBA00023002"/>
    </source>
</evidence>
<evidence type="ECO:0000256" key="4">
    <source>
        <dbReference type="ARBA" id="ARBA00022827"/>
    </source>
</evidence>
<dbReference type="AlphaFoldDB" id="A0A9P9DVD4"/>
<comment type="caution">
    <text evidence="7">The sequence shown here is derived from an EMBL/GenBank/DDBJ whole genome shotgun (WGS) entry which is preliminary data.</text>
</comment>
<dbReference type="OrthoDB" id="2219495at2759"/>
<evidence type="ECO:0000313" key="7">
    <source>
        <dbReference type="EMBL" id="KAH7125231.1"/>
    </source>
</evidence>
<dbReference type="Proteomes" id="UP000700596">
    <property type="component" value="Unassembled WGS sequence"/>
</dbReference>
<accession>A0A9P9DVD4</accession>
<feature type="domain" description="FAD dependent oxidoreductase" evidence="6">
    <location>
        <begin position="7"/>
        <end position="347"/>
    </location>
</feature>
<dbReference type="InterPro" id="IPR006076">
    <property type="entry name" value="FAD-dep_OxRdtase"/>
</dbReference>
<dbReference type="GO" id="GO:0051698">
    <property type="term" value="F:saccharopine oxidase activity"/>
    <property type="evidence" value="ECO:0007669"/>
    <property type="project" value="TreeGrafter"/>
</dbReference>
<comment type="cofactor">
    <cofactor evidence="1">
        <name>FAD</name>
        <dbReference type="ChEBI" id="CHEBI:57692"/>
    </cofactor>
</comment>
<comment type="similarity">
    <text evidence="2">Belongs to the MSOX/MTOX family.</text>
</comment>
<dbReference type="Gene3D" id="3.50.50.60">
    <property type="entry name" value="FAD/NAD(P)-binding domain"/>
    <property type="match status" value="3"/>
</dbReference>
<dbReference type="GO" id="GO:0050660">
    <property type="term" value="F:flavin adenine dinucleotide binding"/>
    <property type="evidence" value="ECO:0007669"/>
    <property type="project" value="InterPro"/>
</dbReference>
<gene>
    <name evidence="7" type="ORF">B0J11DRAFT_550057</name>
</gene>
<reference evidence="7" key="1">
    <citation type="journal article" date="2021" name="Nat. Commun.">
        <title>Genetic determinants of endophytism in the Arabidopsis root mycobiome.</title>
        <authorList>
            <person name="Mesny F."/>
            <person name="Miyauchi S."/>
            <person name="Thiergart T."/>
            <person name="Pickel B."/>
            <person name="Atanasova L."/>
            <person name="Karlsson M."/>
            <person name="Huettel B."/>
            <person name="Barry K.W."/>
            <person name="Haridas S."/>
            <person name="Chen C."/>
            <person name="Bauer D."/>
            <person name="Andreopoulos W."/>
            <person name="Pangilinan J."/>
            <person name="LaButti K."/>
            <person name="Riley R."/>
            <person name="Lipzen A."/>
            <person name="Clum A."/>
            <person name="Drula E."/>
            <person name="Henrissat B."/>
            <person name="Kohler A."/>
            <person name="Grigoriev I.V."/>
            <person name="Martin F.M."/>
            <person name="Hacquard S."/>
        </authorList>
    </citation>
    <scope>NUCLEOTIDE SEQUENCE</scope>
    <source>
        <strain evidence="7">MPI-CAGE-CH-0243</strain>
    </source>
</reference>
<name>A0A9P9DVD4_9PLEO</name>
<evidence type="ECO:0000259" key="6">
    <source>
        <dbReference type="Pfam" id="PF01266"/>
    </source>
</evidence>
<dbReference type="SUPFAM" id="SSF51905">
    <property type="entry name" value="FAD/NAD(P)-binding domain"/>
    <property type="match status" value="1"/>
</dbReference>
<evidence type="ECO:0000256" key="1">
    <source>
        <dbReference type="ARBA" id="ARBA00001974"/>
    </source>
</evidence>
<keyword evidence="5" id="KW-0560">Oxidoreductase</keyword>
<organism evidence="7 8">
    <name type="scientific">Dendryphion nanum</name>
    <dbReference type="NCBI Taxonomy" id="256645"/>
    <lineage>
        <taxon>Eukaryota</taxon>
        <taxon>Fungi</taxon>
        <taxon>Dikarya</taxon>
        <taxon>Ascomycota</taxon>
        <taxon>Pezizomycotina</taxon>
        <taxon>Dothideomycetes</taxon>
        <taxon>Pleosporomycetidae</taxon>
        <taxon>Pleosporales</taxon>
        <taxon>Torulaceae</taxon>
        <taxon>Dendryphion</taxon>
    </lineage>
</organism>
<evidence type="ECO:0000256" key="3">
    <source>
        <dbReference type="ARBA" id="ARBA00022630"/>
    </source>
</evidence>
<keyword evidence="3" id="KW-0285">Flavoprotein</keyword>
<dbReference type="InterPro" id="IPR045170">
    <property type="entry name" value="MTOX"/>
</dbReference>
<dbReference type="Pfam" id="PF01266">
    <property type="entry name" value="DAO"/>
    <property type="match status" value="1"/>
</dbReference>
<dbReference type="GO" id="GO:0008115">
    <property type="term" value="F:sarcosine oxidase activity"/>
    <property type="evidence" value="ECO:0007669"/>
    <property type="project" value="TreeGrafter"/>
</dbReference>
<protein>
    <submittedName>
        <fullName evidence="7">Sarcosine oxidase</fullName>
    </submittedName>
</protein>
<dbReference type="PANTHER" id="PTHR10961">
    <property type="entry name" value="PEROXISOMAL SARCOSINE OXIDASE"/>
    <property type="match status" value="1"/>
</dbReference>
<evidence type="ECO:0000313" key="8">
    <source>
        <dbReference type="Proteomes" id="UP000700596"/>
    </source>
</evidence>
<keyword evidence="8" id="KW-1185">Reference proteome</keyword>
<dbReference type="InterPro" id="IPR036188">
    <property type="entry name" value="FAD/NAD-bd_sf"/>
</dbReference>
<evidence type="ECO:0000256" key="2">
    <source>
        <dbReference type="ARBA" id="ARBA00010989"/>
    </source>
</evidence>
<dbReference type="EMBL" id="JAGMWT010000007">
    <property type="protein sequence ID" value="KAH7125231.1"/>
    <property type="molecule type" value="Genomic_DNA"/>
</dbReference>
<proteinExistence type="inferred from homology"/>